<reference evidence="2" key="1">
    <citation type="journal article" date="2021" name="Science">
        <title>Hunting the eagle killer: A cyanobacterial neurotoxin causes vacuolar myelinopathy.</title>
        <authorList>
            <person name="Breinlinger S."/>
            <person name="Phillips T.J."/>
            <person name="Haram B.N."/>
            <person name="Mares J."/>
            <person name="Martinez Yerena J.A."/>
            <person name="Hrouzek P."/>
            <person name="Sobotka R."/>
            <person name="Henderson W.M."/>
            <person name="Schmieder P."/>
            <person name="Williams S.M."/>
            <person name="Lauderdale J.D."/>
            <person name="Wilde H.D."/>
            <person name="Gerrin W."/>
            <person name="Kust A."/>
            <person name="Washington J.W."/>
            <person name="Wagner C."/>
            <person name="Geier B."/>
            <person name="Liebeke M."/>
            <person name="Enke H."/>
            <person name="Niedermeyer T.H.J."/>
            <person name="Wilde S.B."/>
        </authorList>
    </citation>
    <scope>NUCLEOTIDE SEQUENCE [LARGE SCALE GENOMIC DNA]</scope>
    <source>
        <strain evidence="2">Thurmond2011</strain>
    </source>
</reference>
<dbReference type="AlphaFoldDB" id="A0AAP5MA60"/>
<comment type="caution">
    <text evidence="1">The sequence shown here is derived from an EMBL/GenBank/DDBJ whole genome shotgun (WGS) entry which is preliminary data.</text>
</comment>
<accession>A0AAP5MA60</accession>
<organism evidence="1 2">
    <name type="scientific">Aetokthonos hydrillicola Thurmond2011</name>
    <dbReference type="NCBI Taxonomy" id="2712845"/>
    <lineage>
        <taxon>Bacteria</taxon>
        <taxon>Bacillati</taxon>
        <taxon>Cyanobacteriota</taxon>
        <taxon>Cyanophyceae</taxon>
        <taxon>Nostocales</taxon>
        <taxon>Hapalosiphonaceae</taxon>
        <taxon>Aetokthonos</taxon>
    </lineage>
</organism>
<keyword evidence="2" id="KW-1185">Reference proteome</keyword>
<gene>
    <name evidence="1" type="ORF">G7B40_025325</name>
</gene>
<name>A0AAP5MA60_9CYAN</name>
<evidence type="ECO:0000313" key="1">
    <source>
        <dbReference type="EMBL" id="MDR9897860.1"/>
    </source>
</evidence>
<protein>
    <submittedName>
        <fullName evidence="1">Uncharacterized protein</fullName>
    </submittedName>
</protein>
<sequence length="106" mass="12087">MDRFIEELRESTRASYPLISAPDGTAAPLVDEATKKLEDKHYTLDEYYADLRQIAHRVGYRLFIDTTTLGGSREVFIVNPQGNSNERIISTQDVGEVIGWLRKQDL</sequence>
<dbReference type="Proteomes" id="UP000667802">
    <property type="component" value="Unassembled WGS sequence"/>
</dbReference>
<dbReference type="RefSeq" id="WP_208339122.1">
    <property type="nucleotide sequence ID" value="NZ_CAWQFN010000488.1"/>
</dbReference>
<evidence type="ECO:0000313" key="2">
    <source>
        <dbReference type="Proteomes" id="UP000667802"/>
    </source>
</evidence>
<proteinExistence type="predicted"/>
<dbReference type="EMBL" id="JAALHA020000014">
    <property type="protein sequence ID" value="MDR9897860.1"/>
    <property type="molecule type" value="Genomic_DNA"/>
</dbReference>